<dbReference type="Pfam" id="PF13377">
    <property type="entry name" value="Peripla_BP_3"/>
    <property type="match status" value="1"/>
</dbReference>
<name>A0ABR9ZZS5_9FIRM</name>
<dbReference type="PANTHER" id="PTHR30146:SF109">
    <property type="entry name" value="HTH-TYPE TRANSCRIPTIONAL REGULATOR GALS"/>
    <property type="match status" value="1"/>
</dbReference>
<dbReference type="CDD" id="cd06267">
    <property type="entry name" value="PBP1_LacI_sugar_binding-like"/>
    <property type="match status" value="1"/>
</dbReference>
<evidence type="ECO:0000256" key="2">
    <source>
        <dbReference type="ARBA" id="ARBA00023125"/>
    </source>
</evidence>
<evidence type="ECO:0000313" key="5">
    <source>
        <dbReference type="EMBL" id="MBF4695957.1"/>
    </source>
</evidence>
<protein>
    <submittedName>
        <fullName evidence="5">LacI family DNA-binding transcriptional regulator</fullName>
    </submittedName>
</protein>
<comment type="caution">
    <text evidence="5">The sequence shown here is derived from an EMBL/GenBank/DDBJ whole genome shotgun (WGS) entry which is preliminary data.</text>
</comment>
<dbReference type="PROSITE" id="PS00356">
    <property type="entry name" value="HTH_LACI_1"/>
    <property type="match status" value="1"/>
</dbReference>
<feature type="domain" description="HTH lacI-type" evidence="4">
    <location>
        <begin position="4"/>
        <end position="58"/>
    </location>
</feature>
<gene>
    <name evidence="5" type="ORF">ISU02_22895</name>
</gene>
<dbReference type="PRINTS" id="PR00036">
    <property type="entry name" value="HTHLACI"/>
</dbReference>
<evidence type="ECO:0000256" key="1">
    <source>
        <dbReference type="ARBA" id="ARBA00023015"/>
    </source>
</evidence>
<dbReference type="SMART" id="SM00354">
    <property type="entry name" value="HTH_LACI"/>
    <property type="match status" value="1"/>
</dbReference>
<reference evidence="5 6" key="1">
    <citation type="submission" date="2020-11" db="EMBL/GenBank/DDBJ databases">
        <title>Fusibacter basophilias sp. nov.</title>
        <authorList>
            <person name="Qiu D."/>
        </authorList>
    </citation>
    <scope>NUCLEOTIDE SEQUENCE [LARGE SCALE GENOMIC DNA]</scope>
    <source>
        <strain evidence="5 6">Q10-2</strain>
    </source>
</reference>
<dbReference type="SUPFAM" id="SSF53822">
    <property type="entry name" value="Periplasmic binding protein-like I"/>
    <property type="match status" value="1"/>
</dbReference>
<dbReference type="PANTHER" id="PTHR30146">
    <property type="entry name" value="LACI-RELATED TRANSCRIPTIONAL REPRESSOR"/>
    <property type="match status" value="1"/>
</dbReference>
<dbReference type="InterPro" id="IPR000843">
    <property type="entry name" value="HTH_LacI"/>
</dbReference>
<keyword evidence="6" id="KW-1185">Reference proteome</keyword>
<proteinExistence type="predicted"/>
<dbReference type="GO" id="GO:0003677">
    <property type="term" value="F:DNA binding"/>
    <property type="evidence" value="ECO:0007669"/>
    <property type="project" value="UniProtKB-KW"/>
</dbReference>
<dbReference type="InterPro" id="IPR028082">
    <property type="entry name" value="Peripla_BP_I"/>
</dbReference>
<dbReference type="Proteomes" id="UP000614200">
    <property type="component" value="Unassembled WGS sequence"/>
</dbReference>
<dbReference type="RefSeq" id="WP_194704193.1">
    <property type="nucleotide sequence ID" value="NZ_JADKNH010000024.1"/>
</dbReference>
<dbReference type="EMBL" id="JADKNH010000024">
    <property type="protein sequence ID" value="MBF4695957.1"/>
    <property type="molecule type" value="Genomic_DNA"/>
</dbReference>
<evidence type="ECO:0000259" key="4">
    <source>
        <dbReference type="PROSITE" id="PS50932"/>
    </source>
</evidence>
<dbReference type="InterPro" id="IPR046335">
    <property type="entry name" value="LacI/GalR-like_sensor"/>
</dbReference>
<keyword evidence="1" id="KW-0805">Transcription regulation</keyword>
<dbReference type="CDD" id="cd01392">
    <property type="entry name" value="HTH_LacI"/>
    <property type="match status" value="1"/>
</dbReference>
<dbReference type="Pfam" id="PF00356">
    <property type="entry name" value="LacI"/>
    <property type="match status" value="1"/>
</dbReference>
<dbReference type="PROSITE" id="PS50932">
    <property type="entry name" value="HTH_LACI_2"/>
    <property type="match status" value="1"/>
</dbReference>
<accession>A0ABR9ZZS5</accession>
<organism evidence="5 6">
    <name type="scientific">Fusibacter ferrireducens</name>
    <dbReference type="NCBI Taxonomy" id="2785058"/>
    <lineage>
        <taxon>Bacteria</taxon>
        <taxon>Bacillati</taxon>
        <taxon>Bacillota</taxon>
        <taxon>Clostridia</taxon>
        <taxon>Eubacteriales</taxon>
        <taxon>Eubacteriales Family XII. Incertae Sedis</taxon>
        <taxon>Fusibacter</taxon>
    </lineage>
</organism>
<evidence type="ECO:0000313" key="6">
    <source>
        <dbReference type="Proteomes" id="UP000614200"/>
    </source>
</evidence>
<sequence>MKSINIKDIARLAGVGVSTVSRVINQHPDVKAETRENILKIIEEYNYIPNNSARNLKRTETDDVGILIKGLYNPFFAQMLGSIENILSQNGYGLLSHYNGDNSASQLDSLRSNEHMRDIDIAYEFIMEKKLCGLICLGGDFNDVTEKDLLRLGVPLIVASTNMDESINKNLYSSVAIDNERAAFDAVTYLCDEGHRHIGIITTGAGDLSIGTARTRGYMNALSNAGISKNELYFDMGAYTFETAYEAMNRLLDKAPELTAVFAISDIMAIGASKAILDRGLKIPEDISVIGFDDIDYAAFFNPTLTTVRQPVREIAISTGELMVGLLESVENHKHVQFPTKLMIRDSSCSNRENGGENK</sequence>
<evidence type="ECO:0000256" key="3">
    <source>
        <dbReference type="ARBA" id="ARBA00023163"/>
    </source>
</evidence>
<dbReference type="InterPro" id="IPR010982">
    <property type="entry name" value="Lambda_DNA-bd_dom_sf"/>
</dbReference>
<dbReference type="Gene3D" id="3.40.50.2300">
    <property type="match status" value="2"/>
</dbReference>
<keyword evidence="2 5" id="KW-0238">DNA-binding</keyword>
<keyword evidence="3" id="KW-0804">Transcription</keyword>
<dbReference type="SUPFAM" id="SSF47413">
    <property type="entry name" value="lambda repressor-like DNA-binding domains"/>
    <property type="match status" value="1"/>
</dbReference>
<dbReference type="Gene3D" id="1.10.260.40">
    <property type="entry name" value="lambda repressor-like DNA-binding domains"/>
    <property type="match status" value="1"/>
</dbReference>